<dbReference type="InterPro" id="IPR050463">
    <property type="entry name" value="Gfo/Idh/MocA_oxidrdct_glycsds"/>
</dbReference>
<dbReference type="InterPro" id="IPR036291">
    <property type="entry name" value="NAD(P)-bd_dom_sf"/>
</dbReference>
<dbReference type="KEGG" id="agv:OJF2_19340"/>
<evidence type="ECO:0000259" key="3">
    <source>
        <dbReference type="Pfam" id="PF01408"/>
    </source>
</evidence>
<dbReference type="AlphaFoldDB" id="A0A5B9VYQ1"/>
<dbReference type="Pfam" id="PF22725">
    <property type="entry name" value="GFO_IDH_MocA_C3"/>
    <property type="match status" value="1"/>
</dbReference>
<evidence type="ECO:0000256" key="2">
    <source>
        <dbReference type="SAM" id="SignalP"/>
    </source>
</evidence>
<dbReference type="SUPFAM" id="SSF55347">
    <property type="entry name" value="Glyceraldehyde-3-phosphate dehydrogenase-like, C-terminal domain"/>
    <property type="match status" value="1"/>
</dbReference>
<keyword evidence="2" id="KW-0732">Signal</keyword>
<gene>
    <name evidence="5" type="primary">iolG_5</name>
    <name evidence="5" type="ORF">OJF2_19340</name>
</gene>
<dbReference type="GO" id="GO:0000166">
    <property type="term" value="F:nucleotide binding"/>
    <property type="evidence" value="ECO:0007669"/>
    <property type="project" value="InterPro"/>
</dbReference>
<evidence type="ECO:0000313" key="5">
    <source>
        <dbReference type="EMBL" id="QEH33432.1"/>
    </source>
</evidence>
<dbReference type="PANTHER" id="PTHR43818">
    <property type="entry name" value="BCDNA.GH03377"/>
    <property type="match status" value="1"/>
</dbReference>
<feature type="domain" description="GFO/IDH/MocA-like oxidoreductase" evidence="4">
    <location>
        <begin position="177"/>
        <end position="302"/>
    </location>
</feature>
<dbReference type="PROSITE" id="PS51318">
    <property type="entry name" value="TAT"/>
    <property type="match status" value="1"/>
</dbReference>
<dbReference type="GO" id="GO:0050112">
    <property type="term" value="F:inositol 2-dehydrogenase (NAD+) activity"/>
    <property type="evidence" value="ECO:0007669"/>
    <property type="project" value="UniProtKB-EC"/>
</dbReference>
<evidence type="ECO:0000256" key="1">
    <source>
        <dbReference type="ARBA" id="ARBA00023002"/>
    </source>
</evidence>
<dbReference type="SUPFAM" id="SSF51735">
    <property type="entry name" value="NAD(P)-binding Rossmann-fold domains"/>
    <property type="match status" value="1"/>
</dbReference>
<feature type="domain" description="Gfo/Idh/MocA-like oxidoreductase N-terminal" evidence="3">
    <location>
        <begin position="39"/>
        <end position="164"/>
    </location>
</feature>
<feature type="signal peptide" evidence="2">
    <location>
        <begin position="1"/>
        <end position="29"/>
    </location>
</feature>
<evidence type="ECO:0000259" key="4">
    <source>
        <dbReference type="Pfam" id="PF22725"/>
    </source>
</evidence>
<dbReference type="EMBL" id="CP042997">
    <property type="protein sequence ID" value="QEH33432.1"/>
    <property type="molecule type" value="Genomic_DNA"/>
</dbReference>
<sequence precursor="true">MPPISVNRRRFLGCSAAASLAISQAAAEAAATDGSGATVRVGLVGVGNRGTGLLRALLELPGVAVPVVCDAEPKHRLRGQGIAEKALGRRPDAVGDPRHLIDRDDVDAVVVAVPCDLHEAIGSDAIRAGKHLYAEKPLALSVPGCDRLIHESARRPDLAVHVGFQRRSNPRFREGLERIRGGEIGPLIEARATWTSSNGPLSGHGGWLGRRERSGDFMIEQAVHIWDVLHWLQGGPPAKAEGWGRRRLFARQDPGRDVTDHYAVELEWPDGFRASFLQSWVAPADDGFTGSSLRILGEDGGLDLSTGSLSFRDRQRPRQAIHPGPQNDTRLALRDFLASIRSERRLPPPVTLAEARDATLTGLLVRKAVDERRPVTMEEILDGTAGA</sequence>
<dbReference type="Gene3D" id="3.30.360.10">
    <property type="entry name" value="Dihydrodipicolinate Reductase, domain 2"/>
    <property type="match status" value="1"/>
</dbReference>
<name>A0A5B9VYQ1_9BACT</name>
<dbReference type="Pfam" id="PF01408">
    <property type="entry name" value="GFO_IDH_MocA"/>
    <property type="match status" value="1"/>
</dbReference>
<feature type="chain" id="PRO_5022766877" evidence="2">
    <location>
        <begin position="30"/>
        <end position="387"/>
    </location>
</feature>
<dbReference type="RefSeq" id="WP_148593297.1">
    <property type="nucleotide sequence ID" value="NZ_CP042997.1"/>
</dbReference>
<dbReference type="Proteomes" id="UP000324233">
    <property type="component" value="Chromosome"/>
</dbReference>
<dbReference type="InterPro" id="IPR055170">
    <property type="entry name" value="GFO_IDH_MocA-like_dom"/>
</dbReference>
<dbReference type="InterPro" id="IPR006311">
    <property type="entry name" value="TAT_signal"/>
</dbReference>
<accession>A0A5B9VYQ1</accession>
<dbReference type="Gene3D" id="3.40.50.720">
    <property type="entry name" value="NAD(P)-binding Rossmann-like Domain"/>
    <property type="match status" value="1"/>
</dbReference>
<evidence type="ECO:0000313" key="6">
    <source>
        <dbReference type="Proteomes" id="UP000324233"/>
    </source>
</evidence>
<dbReference type="InterPro" id="IPR000683">
    <property type="entry name" value="Gfo/Idh/MocA-like_OxRdtase_N"/>
</dbReference>
<dbReference type="OrthoDB" id="9815825at2"/>
<keyword evidence="6" id="KW-1185">Reference proteome</keyword>
<reference evidence="5 6" key="1">
    <citation type="submission" date="2019-08" db="EMBL/GenBank/DDBJ databases">
        <title>Deep-cultivation of Planctomycetes and their phenomic and genomic characterization uncovers novel biology.</title>
        <authorList>
            <person name="Wiegand S."/>
            <person name="Jogler M."/>
            <person name="Boedeker C."/>
            <person name="Pinto D."/>
            <person name="Vollmers J."/>
            <person name="Rivas-Marin E."/>
            <person name="Kohn T."/>
            <person name="Peeters S.H."/>
            <person name="Heuer A."/>
            <person name="Rast P."/>
            <person name="Oberbeckmann S."/>
            <person name="Bunk B."/>
            <person name="Jeske O."/>
            <person name="Meyerdierks A."/>
            <person name="Storesund J.E."/>
            <person name="Kallscheuer N."/>
            <person name="Luecker S."/>
            <person name="Lage O.M."/>
            <person name="Pohl T."/>
            <person name="Merkel B.J."/>
            <person name="Hornburger P."/>
            <person name="Mueller R.-W."/>
            <person name="Bruemmer F."/>
            <person name="Labrenz M."/>
            <person name="Spormann A.M."/>
            <person name="Op den Camp H."/>
            <person name="Overmann J."/>
            <person name="Amann R."/>
            <person name="Jetten M.S.M."/>
            <person name="Mascher T."/>
            <person name="Medema M.H."/>
            <person name="Devos D.P."/>
            <person name="Kaster A.-K."/>
            <person name="Ovreas L."/>
            <person name="Rohde M."/>
            <person name="Galperin M.Y."/>
            <person name="Jogler C."/>
        </authorList>
    </citation>
    <scope>NUCLEOTIDE SEQUENCE [LARGE SCALE GENOMIC DNA]</scope>
    <source>
        <strain evidence="5 6">OJF2</strain>
    </source>
</reference>
<dbReference type="EC" id="1.1.1.18" evidence="5"/>
<dbReference type="PANTHER" id="PTHR43818:SF11">
    <property type="entry name" value="BCDNA.GH03377"/>
    <property type="match status" value="1"/>
</dbReference>
<proteinExistence type="predicted"/>
<keyword evidence="1 5" id="KW-0560">Oxidoreductase</keyword>
<protein>
    <submittedName>
        <fullName evidence="5">Inositol 2-dehydrogenase</fullName>
        <ecNumber evidence="5">1.1.1.18</ecNumber>
    </submittedName>
</protein>
<organism evidence="5 6">
    <name type="scientific">Aquisphaera giovannonii</name>
    <dbReference type="NCBI Taxonomy" id="406548"/>
    <lineage>
        <taxon>Bacteria</taxon>
        <taxon>Pseudomonadati</taxon>
        <taxon>Planctomycetota</taxon>
        <taxon>Planctomycetia</taxon>
        <taxon>Isosphaerales</taxon>
        <taxon>Isosphaeraceae</taxon>
        <taxon>Aquisphaera</taxon>
    </lineage>
</organism>